<dbReference type="OrthoDB" id="9797300at2"/>
<dbReference type="InterPro" id="IPR009279">
    <property type="entry name" value="Portal_Mu"/>
</dbReference>
<name>A0A1T5KXH1_9FIRM</name>
<dbReference type="Pfam" id="PF06074">
    <property type="entry name" value="Portal_Mu"/>
    <property type="match status" value="1"/>
</dbReference>
<dbReference type="AlphaFoldDB" id="A0A1T5KXH1"/>
<dbReference type="EMBL" id="FUZT01000006">
    <property type="protein sequence ID" value="SKC71691.1"/>
    <property type="molecule type" value="Genomic_DNA"/>
</dbReference>
<reference evidence="4" key="1">
    <citation type="submission" date="2017-02" db="EMBL/GenBank/DDBJ databases">
        <authorList>
            <person name="Varghese N."/>
            <person name="Submissions S."/>
        </authorList>
    </citation>
    <scope>NUCLEOTIDE SEQUENCE [LARGE SCALE GENOMIC DNA]</scope>
    <source>
        <strain evidence="4">M1</strain>
    </source>
</reference>
<dbReference type="RefSeq" id="WP_079491543.1">
    <property type="nucleotide sequence ID" value="NZ_FUZT01000005.1"/>
</dbReference>
<keyword evidence="4" id="KW-1185">Reference proteome</keyword>
<gene>
    <name evidence="1" type="ORF">SAMN02194393_02144</name>
    <name evidence="2" type="ORF">SAMN02194393_02508</name>
    <name evidence="3" type="ORF">SAMN02194393_03455</name>
</gene>
<sequence>MILDQYGKRISSKKPIQREIAVAGIYDKYSEYPSDGLTPVRLAQIFKEADTGDVYRQMELFEEIEGKDLHLFSQLQTRKNAVIGIDYDILPFSDDERDKKIAEFITDAISNIESLEDVFIDLLDAIGKGFAVGEIMWKLKNNNVLVDEIKWRHQKKFFWDEHDAMKVRTDKEPSGIKLPKNKFIIHRYKARSGHPSKAGILRVAAWMYLFKNYDIKDWVAFCEVFGMPLRLGKYNSSTTEEDKNALMEALMMLGSDAAGIIPDSTLIEFIESNKTASADIYERLAKFCNAEMSKAILGQTLTSEVGSSGSYAASKTHGEVRQDLIEADCKALAQTLKRDLIKPLCLFNFGTAERLPYIKFHCEPPEDQEKNANTYAKLINDIGLPISIEHIYEKFGIPKPEPGQIIAKPNNSLAMKEIPGQIIANKTKVNKNPISVEYQKKIDALADGATIESIKIFREIFKPLEKLMDESDSLEGMKKKLEDFKIVEKLYKEMDNQELEELLHRVMFAADILGRMRENAEHPKDN</sequence>
<evidence type="ECO:0000313" key="2">
    <source>
        <dbReference type="EMBL" id="SKC71691.1"/>
    </source>
</evidence>
<dbReference type="EMBL" id="FUZT01000008">
    <property type="protein sequence ID" value="SKC80204.1"/>
    <property type="molecule type" value="Genomic_DNA"/>
</dbReference>
<protein>
    <submittedName>
        <fullName evidence="1">Mu-like prophage protein gp29</fullName>
    </submittedName>
</protein>
<dbReference type="Proteomes" id="UP000190285">
    <property type="component" value="Unassembled WGS sequence"/>
</dbReference>
<reference evidence="1 4" key="2">
    <citation type="submission" date="2017-02" db="EMBL/GenBank/DDBJ databases">
        <authorList>
            <person name="Peterson S.W."/>
        </authorList>
    </citation>
    <scope>NUCLEOTIDE SEQUENCE [LARGE SCALE GENOMIC DNA]</scope>
    <source>
        <strain evidence="1 4">M1</strain>
    </source>
</reference>
<evidence type="ECO:0000313" key="1">
    <source>
        <dbReference type="EMBL" id="SKC68381.1"/>
    </source>
</evidence>
<organism evidence="1 4">
    <name type="scientific">Maledivibacter halophilus</name>
    <dbReference type="NCBI Taxonomy" id="36842"/>
    <lineage>
        <taxon>Bacteria</taxon>
        <taxon>Bacillati</taxon>
        <taxon>Bacillota</taxon>
        <taxon>Clostridia</taxon>
        <taxon>Peptostreptococcales</taxon>
        <taxon>Caminicellaceae</taxon>
        <taxon>Maledivibacter</taxon>
    </lineage>
</organism>
<dbReference type="EMBL" id="FUZT01000005">
    <property type="protein sequence ID" value="SKC68381.1"/>
    <property type="molecule type" value="Genomic_DNA"/>
</dbReference>
<dbReference type="STRING" id="36842.SAMN02194393_02144"/>
<evidence type="ECO:0000313" key="3">
    <source>
        <dbReference type="EMBL" id="SKC80204.1"/>
    </source>
</evidence>
<accession>A0A1T5KXH1</accession>
<evidence type="ECO:0000313" key="4">
    <source>
        <dbReference type="Proteomes" id="UP000190285"/>
    </source>
</evidence>
<proteinExistence type="predicted"/>